<accession>A0A7J8NFA2</accession>
<dbReference type="AlphaFoldDB" id="A0A7J8NFA2"/>
<sequence>MKDCLKARAMLEFSGLNNKFLGGDYSRCIDWIEDIAHELDNKVISDFITVLWNIWNSRNNSIFRGLRMMLE</sequence>
<organism evidence="1 2">
    <name type="scientific">Gossypium lobatum</name>
    <dbReference type="NCBI Taxonomy" id="34289"/>
    <lineage>
        <taxon>Eukaryota</taxon>
        <taxon>Viridiplantae</taxon>
        <taxon>Streptophyta</taxon>
        <taxon>Embryophyta</taxon>
        <taxon>Tracheophyta</taxon>
        <taxon>Spermatophyta</taxon>
        <taxon>Magnoliopsida</taxon>
        <taxon>eudicotyledons</taxon>
        <taxon>Gunneridae</taxon>
        <taxon>Pentapetalae</taxon>
        <taxon>rosids</taxon>
        <taxon>malvids</taxon>
        <taxon>Malvales</taxon>
        <taxon>Malvaceae</taxon>
        <taxon>Malvoideae</taxon>
        <taxon>Gossypium</taxon>
    </lineage>
</organism>
<name>A0A7J8NFA2_9ROSI</name>
<evidence type="ECO:0000313" key="2">
    <source>
        <dbReference type="Proteomes" id="UP000593572"/>
    </source>
</evidence>
<protein>
    <submittedName>
        <fullName evidence="1">Uncharacterized protein</fullName>
    </submittedName>
</protein>
<keyword evidence="2" id="KW-1185">Reference proteome</keyword>
<reference evidence="1 2" key="1">
    <citation type="journal article" date="2019" name="Genome Biol. Evol.">
        <title>Insights into the evolution of the New World diploid cottons (Gossypium, subgenus Houzingenia) based on genome sequencing.</title>
        <authorList>
            <person name="Grover C.E."/>
            <person name="Arick M.A. 2nd"/>
            <person name="Thrash A."/>
            <person name="Conover J.L."/>
            <person name="Sanders W.S."/>
            <person name="Peterson D.G."/>
            <person name="Frelichowski J.E."/>
            <person name="Scheffler J.A."/>
            <person name="Scheffler B.E."/>
            <person name="Wendel J.F."/>
        </authorList>
    </citation>
    <scope>NUCLEOTIDE SEQUENCE [LARGE SCALE GENOMIC DNA]</scope>
    <source>
        <strain evidence="1">157</strain>
        <tissue evidence="1">Leaf</tissue>
    </source>
</reference>
<proteinExistence type="predicted"/>
<comment type="caution">
    <text evidence="1">The sequence shown here is derived from an EMBL/GenBank/DDBJ whole genome shotgun (WGS) entry which is preliminary data.</text>
</comment>
<gene>
    <name evidence="1" type="ORF">Golob_006879</name>
</gene>
<dbReference type="Proteomes" id="UP000593572">
    <property type="component" value="Unassembled WGS sequence"/>
</dbReference>
<evidence type="ECO:0000313" key="1">
    <source>
        <dbReference type="EMBL" id="MBA0575532.1"/>
    </source>
</evidence>
<dbReference type="EMBL" id="JABEZX010207610">
    <property type="protein sequence ID" value="MBA0575532.1"/>
    <property type="molecule type" value="Genomic_DNA"/>
</dbReference>